<protein>
    <submittedName>
        <fullName evidence="2">Oidioi.mRNA.OKI2018_I69.PAR.g11118.t1.cds</fullName>
    </submittedName>
</protein>
<dbReference type="InterPro" id="IPR003618">
    <property type="entry name" value="TFIIS_cen_dom"/>
</dbReference>
<reference evidence="2 3" key="1">
    <citation type="submission" date="2021-04" db="EMBL/GenBank/DDBJ databases">
        <authorList>
            <person name="Bliznina A."/>
        </authorList>
    </citation>
    <scope>NUCLEOTIDE SEQUENCE [LARGE SCALE GENOMIC DNA]</scope>
</reference>
<gene>
    <name evidence="2" type="ORF">OKIOD_LOCUS2676</name>
</gene>
<feature type="domain" description="TFIIS central" evidence="1">
    <location>
        <begin position="12"/>
        <end position="104"/>
    </location>
</feature>
<dbReference type="SUPFAM" id="SSF46942">
    <property type="entry name" value="Elongation factor TFIIS domain 2"/>
    <property type="match status" value="1"/>
</dbReference>
<proteinExistence type="predicted"/>
<evidence type="ECO:0000259" key="1">
    <source>
        <dbReference type="Pfam" id="PF07500"/>
    </source>
</evidence>
<evidence type="ECO:0000313" key="2">
    <source>
        <dbReference type="EMBL" id="CAG5086131.1"/>
    </source>
</evidence>
<dbReference type="InterPro" id="IPR036575">
    <property type="entry name" value="TFIIS_cen_dom_sf"/>
</dbReference>
<dbReference type="EMBL" id="OU015568">
    <property type="protein sequence ID" value="CAG5086131.1"/>
    <property type="molecule type" value="Genomic_DNA"/>
</dbReference>
<dbReference type="Proteomes" id="UP001158576">
    <property type="component" value="Chromosome PAR"/>
</dbReference>
<organism evidence="2 3">
    <name type="scientific">Oikopleura dioica</name>
    <name type="common">Tunicate</name>
    <dbReference type="NCBI Taxonomy" id="34765"/>
    <lineage>
        <taxon>Eukaryota</taxon>
        <taxon>Metazoa</taxon>
        <taxon>Chordata</taxon>
        <taxon>Tunicata</taxon>
        <taxon>Appendicularia</taxon>
        <taxon>Copelata</taxon>
        <taxon>Oikopleuridae</taxon>
        <taxon>Oikopleura</taxon>
    </lineage>
</organism>
<dbReference type="Gene3D" id="1.10.472.30">
    <property type="entry name" value="Transcription elongation factor S-II, central domain"/>
    <property type="match status" value="1"/>
</dbReference>
<keyword evidence="3" id="KW-1185">Reference proteome</keyword>
<name>A0ABN7RU51_OIKDI</name>
<accession>A0ABN7RU51</accession>
<dbReference type="Pfam" id="PF07500">
    <property type="entry name" value="TFIIS_M"/>
    <property type="match status" value="1"/>
</dbReference>
<sequence>MRVKGDRATEKYRSSGIDIVFNIFNELTKESDEEEMQEQEEIEAMKEFRRDLADKIEAAVYRKNKSLVNKKYRRQMRKLAVKLKNEPDYAVKILSEEISPEDVAQDCVDIENGAGKRQALIEI</sequence>
<evidence type="ECO:0000313" key="3">
    <source>
        <dbReference type="Proteomes" id="UP001158576"/>
    </source>
</evidence>